<evidence type="ECO:0000313" key="5">
    <source>
        <dbReference type="Proteomes" id="UP000177042"/>
    </source>
</evidence>
<evidence type="ECO:0000256" key="2">
    <source>
        <dbReference type="ARBA" id="ARBA00022980"/>
    </source>
</evidence>
<evidence type="ECO:0000256" key="1">
    <source>
        <dbReference type="ARBA" id="ARBA00010254"/>
    </source>
</evidence>
<dbReference type="CDD" id="cd00364">
    <property type="entry name" value="Ribosomal_uS17"/>
    <property type="match status" value="1"/>
</dbReference>
<dbReference type="GO" id="GO:0022627">
    <property type="term" value="C:cytosolic small ribosomal subunit"/>
    <property type="evidence" value="ECO:0007669"/>
    <property type="project" value="TreeGrafter"/>
</dbReference>
<dbReference type="GO" id="GO:0006412">
    <property type="term" value="P:translation"/>
    <property type="evidence" value="ECO:0007669"/>
    <property type="project" value="InterPro"/>
</dbReference>
<dbReference type="InterPro" id="IPR012340">
    <property type="entry name" value="NA-bd_OB-fold"/>
</dbReference>
<keyword evidence="3" id="KW-0687">Ribonucleoprotein</keyword>
<dbReference type="EMBL" id="MFCX01000027">
    <property type="protein sequence ID" value="OGE25365.1"/>
    <property type="molecule type" value="Genomic_DNA"/>
</dbReference>
<sequence>MIGRVISVKSNKTATVLVERVTKHPLYKKTFIRSKKYLVDDAIEVKLGDIVDIVNCKPISKKKSWKITKVLGKSLAEIAEEQMKEKAEEAIAEVMPKEKDKGEGENGSA</sequence>
<gene>
    <name evidence="4" type="ORF">A3C26_00840</name>
</gene>
<dbReference type="PANTHER" id="PTHR10744:SF1">
    <property type="entry name" value="SMALL RIBOSOMAL SUBUNIT PROTEIN US17M"/>
    <property type="match status" value="1"/>
</dbReference>
<proteinExistence type="inferred from homology"/>
<accession>A0A1F5J9R7</accession>
<name>A0A1F5J9R7_9BACT</name>
<dbReference type="GO" id="GO:0003735">
    <property type="term" value="F:structural constituent of ribosome"/>
    <property type="evidence" value="ECO:0007669"/>
    <property type="project" value="InterPro"/>
</dbReference>
<keyword evidence="2 4" id="KW-0689">Ribosomal protein</keyword>
<dbReference type="Pfam" id="PF00366">
    <property type="entry name" value="Ribosomal_S17"/>
    <property type="match status" value="1"/>
</dbReference>
<dbReference type="Proteomes" id="UP000177042">
    <property type="component" value="Unassembled WGS sequence"/>
</dbReference>
<evidence type="ECO:0000256" key="3">
    <source>
        <dbReference type="ARBA" id="ARBA00023274"/>
    </source>
</evidence>
<dbReference type="PRINTS" id="PR00973">
    <property type="entry name" value="RIBOSOMALS17"/>
</dbReference>
<protein>
    <submittedName>
        <fullName evidence="4">30S ribosomal protein S17</fullName>
    </submittedName>
</protein>
<dbReference type="NCBIfam" id="NF004123">
    <property type="entry name" value="PRK05610.1"/>
    <property type="match status" value="1"/>
</dbReference>
<comment type="similarity">
    <text evidence="1">Belongs to the universal ribosomal protein uS17 family.</text>
</comment>
<organism evidence="4 5">
    <name type="scientific">Candidatus Daviesbacteria bacterium RIFCSPHIGHO2_02_FULL_39_12</name>
    <dbReference type="NCBI Taxonomy" id="1797770"/>
    <lineage>
        <taxon>Bacteria</taxon>
        <taxon>Candidatus Daviesiibacteriota</taxon>
    </lineage>
</organism>
<dbReference type="InterPro" id="IPR000266">
    <property type="entry name" value="Ribosomal_uS17"/>
</dbReference>
<dbReference type="Gene3D" id="2.40.50.140">
    <property type="entry name" value="Nucleic acid-binding proteins"/>
    <property type="match status" value="1"/>
</dbReference>
<dbReference type="PANTHER" id="PTHR10744">
    <property type="entry name" value="40S RIBOSOMAL PROTEIN S11 FAMILY MEMBER"/>
    <property type="match status" value="1"/>
</dbReference>
<dbReference type="AlphaFoldDB" id="A0A1F5J9R7"/>
<evidence type="ECO:0000313" key="4">
    <source>
        <dbReference type="EMBL" id="OGE25365.1"/>
    </source>
</evidence>
<reference evidence="4 5" key="1">
    <citation type="journal article" date="2016" name="Nat. Commun.">
        <title>Thousands of microbial genomes shed light on interconnected biogeochemical processes in an aquifer system.</title>
        <authorList>
            <person name="Anantharaman K."/>
            <person name="Brown C.T."/>
            <person name="Hug L.A."/>
            <person name="Sharon I."/>
            <person name="Castelle C.J."/>
            <person name="Probst A.J."/>
            <person name="Thomas B.C."/>
            <person name="Singh A."/>
            <person name="Wilkins M.J."/>
            <person name="Karaoz U."/>
            <person name="Brodie E.L."/>
            <person name="Williams K.H."/>
            <person name="Hubbard S.S."/>
            <person name="Banfield J.F."/>
        </authorList>
    </citation>
    <scope>NUCLEOTIDE SEQUENCE [LARGE SCALE GENOMIC DNA]</scope>
</reference>
<comment type="caution">
    <text evidence="4">The sequence shown here is derived from an EMBL/GenBank/DDBJ whole genome shotgun (WGS) entry which is preliminary data.</text>
</comment>
<dbReference type="SUPFAM" id="SSF50249">
    <property type="entry name" value="Nucleic acid-binding proteins"/>
    <property type="match status" value="1"/>
</dbReference>